<accession>G9ZR74</accession>
<dbReference type="AlphaFoldDB" id="G9ZR74"/>
<dbReference type="PATRIC" id="fig|797515.3.peg.2017"/>
<dbReference type="STRING" id="797515.HMPREF9103_02235"/>
<dbReference type="EMBL" id="AGEY01000166">
    <property type="protein sequence ID" value="EHL96867.1"/>
    <property type="molecule type" value="Genomic_DNA"/>
</dbReference>
<gene>
    <name evidence="1" type="ORF">HMPREF9103_02235</name>
</gene>
<evidence type="ECO:0000313" key="1">
    <source>
        <dbReference type="EMBL" id="EHL96867.1"/>
    </source>
</evidence>
<name>G9ZR74_9LACO</name>
<proteinExistence type="predicted"/>
<dbReference type="Proteomes" id="UP000004625">
    <property type="component" value="Unassembled WGS sequence"/>
</dbReference>
<sequence length="58" mass="6688">MPTDFKVGTFWFDTHGGMTLREINYIKQFVNNSMKSNAVPLDDFSIDGNDDFIPTKDR</sequence>
<protein>
    <submittedName>
        <fullName evidence="1">Uncharacterized protein</fullName>
    </submittedName>
</protein>
<comment type="caution">
    <text evidence="1">The sequence shown here is derived from an EMBL/GenBank/DDBJ whole genome shotgun (WGS) entry which is preliminary data.</text>
</comment>
<reference evidence="1 2" key="1">
    <citation type="submission" date="2011-09" db="EMBL/GenBank/DDBJ databases">
        <authorList>
            <person name="Weinstock G."/>
            <person name="Sodergren E."/>
            <person name="Clifton S."/>
            <person name="Fulton L."/>
            <person name="Fulton B."/>
            <person name="Courtney L."/>
            <person name="Fronick C."/>
            <person name="Harrison M."/>
            <person name="Strong C."/>
            <person name="Farmer C."/>
            <person name="Delahaunty K."/>
            <person name="Markovic C."/>
            <person name="Hall O."/>
            <person name="Minx P."/>
            <person name="Tomlinson C."/>
            <person name="Mitreva M."/>
            <person name="Hou S."/>
            <person name="Chen J."/>
            <person name="Wollam A."/>
            <person name="Pepin K.H."/>
            <person name="Johnson M."/>
            <person name="Bhonagiri V."/>
            <person name="Zhang X."/>
            <person name="Suruliraj S."/>
            <person name="Warren W."/>
            <person name="Chinwalla A."/>
            <person name="Mardis E.R."/>
            <person name="Wilson R.K."/>
        </authorList>
    </citation>
    <scope>NUCLEOTIDE SEQUENCE [LARGE SCALE GENOMIC DNA]</scope>
    <source>
        <strain evidence="1 2">F0439</strain>
    </source>
</reference>
<organism evidence="1 2">
    <name type="scientific">Lentilactobacillus parafarraginis F0439</name>
    <dbReference type="NCBI Taxonomy" id="797515"/>
    <lineage>
        <taxon>Bacteria</taxon>
        <taxon>Bacillati</taxon>
        <taxon>Bacillota</taxon>
        <taxon>Bacilli</taxon>
        <taxon>Lactobacillales</taxon>
        <taxon>Lactobacillaceae</taxon>
        <taxon>Lentilactobacillus</taxon>
    </lineage>
</organism>
<keyword evidence="2" id="KW-1185">Reference proteome</keyword>
<dbReference type="HOGENOM" id="CLU_2973803_0_0_9"/>
<evidence type="ECO:0000313" key="2">
    <source>
        <dbReference type="Proteomes" id="UP000004625"/>
    </source>
</evidence>